<evidence type="ECO:0000313" key="3">
    <source>
        <dbReference type="EMBL" id="TFD52952.1"/>
    </source>
</evidence>
<dbReference type="EMBL" id="SOHE01000025">
    <property type="protein sequence ID" value="TFD52952.1"/>
    <property type="molecule type" value="Genomic_DNA"/>
</dbReference>
<keyword evidence="3" id="KW-0255">Endonuclease</keyword>
<keyword evidence="3" id="KW-0540">Nuclease</keyword>
<dbReference type="InterPro" id="IPR003870">
    <property type="entry name" value="DUF222"/>
</dbReference>
<protein>
    <submittedName>
        <fullName evidence="3">HNH endonuclease</fullName>
    </submittedName>
</protein>
<reference evidence="3 4" key="1">
    <citation type="submission" date="2019-03" db="EMBL/GenBank/DDBJ databases">
        <title>Genomics of glacier-inhabiting Cryobacterium strains.</title>
        <authorList>
            <person name="Liu Q."/>
            <person name="Xin Y.-H."/>
        </authorList>
    </citation>
    <scope>NUCLEOTIDE SEQUENCE [LARGE SCALE GENOMIC DNA]</scope>
    <source>
        <strain evidence="3 4">Hh14</strain>
    </source>
</reference>
<gene>
    <name evidence="3" type="ORF">E3T55_05960</name>
</gene>
<dbReference type="Pfam" id="PF02720">
    <property type="entry name" value="DUF222"/>
    <property type="match status" value="1"/>
</dbReference>
<evidence type="ECO:0000256" key="1">
    <source>
        <dbReference type="SAM" id="MobiDB-lite"/>
    </source>
</evidence>
<name>A0A4R9A6P1_9MICO</name>
<proteinExistence type="predicted"/>
<organism evidence="3 4">
    <name type="scientific">Cryobacterium frigoriphilum</name>
    <dbReference type="NCBI Taxonomy" id="1259150"/>
    <lineage>
        <taxon>Bacteria</taxon>
        <taxon>Bacillati</taxon>
        <taxon>Actinomycetota</taxon>
        <taxon>Actinomycetes</taxon>
        <taxon>Micrococcales</taxon>
        <taxon>Microbacteriaceae</taxon>
        <taxon>Cryobacterium</taxon>
    </lineage>
</organism>
<dbReference type="InterPro" id="IPR003615">
    <property type="entry name" value="HNH_nuc"/>
</dbReference>
<keyword evidence="3" id="KW-0378">Hydrolase</keyword>
<dbReference type="CDD" id="cd00085">
    <property type="entry name" value="HNHc"/>
    <property type="match status" value="1"/>
</dbReference>
<evidence type="ECO:0000313" key="4">
    <source>
        <dbReference type="Proteomes" id="UP000297447"/>
    </source>
</evidence>
<dbReference type="Proteomes" id="UP000297447">
    <property type="component" value="Unassembled WGS sequence"/>
</dbReference>
<evidence type="ECO:0000259" key="2">
    <source>
        <dbReference type="SMART" id="SM00507"/>
    </source>
</evidence>
<feature type="domain" description="HNH nuclease" evidence="2">
    <location>
        <begin position="506"/>
        <end position="559"/>
    </location>
</feature>
<dbReference type="GO" id="GO:0004519">
    <property type="term" value="F:endonuclease activity"/>
    <property type="evidence" value="ECO:0007669"/>
    <property type="project" value="UniProtKB-KW"/>
</dbReference>
<feature type="region of interest" description="Disordered" evidence="1">
    <location>
        <begin position="358"/>
        <end position="405"/>
    </location>
</feature>
<sequence length="614" mass="66218">MENLQATFSEMTRCLDRAALSSATFTSLSNEQSEQAHRLLAGFQRRVNLIVALSAANIDVRSDWKLGREGLARLHGFNSPEEFVQSLGGGGAGTKADARKLIEAGTLATETETARERQNEADAQALEFPDLPPIEVEQPWFGPLGDAVAQGVFTVEAATAIRRGLGEPAIGVTADMLRAALIVLIPECATLNADRASQAARHMRDRIDTNGIASRADAMRARQYLRVSDRPDGMLHGEFLLDPENGQYMRSFLLQVVGPRIGGPRFTEKGAKARAQSIIDDPRSTDQIAAEALIEAIVVAAGADPGRVFGPVTPSVKAVFSVPTDLPPTPQPTTHPTAHLIDDAPTPHATDINTATTADITNTDGTDGDDGDVIRASTPTPTVTTDTTGTRASAGTNSRTGSAENTENIENGENIETANIGDGRFNNGLILPGINTFEKEKYKRNEKNSRNLTWGVTDGLLEGTINPAPEATIARLICIGGFTPILFNTANQPLDVGRTQRLFTNTQRAALAIRDGGCMMPDCHRPPSWAETHHLHGWAGDNGQTNIDDGILFCKPHHLRIHNDGWTITRTAALDGNGNEYWLIPPLTADPQQAPIRLQSKSELKLQSPFRLER</sequence>
<dbReference type="AlphaFoldDB" id="A0A4R9A6P1"/>
<accession>A0A4R9A6P1</accession>
<dbReference type="OrthoDB" id="5177627at2"/>
<keyword evidence="4" id="KW-1185">Reference proteome</keyword>
<dbReference type="SMART" id="SM00507">
    <property type="entry name" value="HNHc"/>
    <property type="match status" value="1"/>
</dbReference>
<feature type="compositionally biased region" description="Low complexity" evidence="1">
    <location>
        <begin position="375"/>
        <end position="396"/>
    </location>
</feature>
<comment type="caution">
    <text evidence="3">The sequence shown here is derived from an EMBL/GenBank/DDBJ whole genome shotgun (WGS) entry which is preliminary data.</text>
</comment>